<dbReference type="PROSITE" id="PS51851">
    <property type="entry name" value="KARI_C"/>
    <property type="match status" value="1"/>
</dbReference>
<evidence type="ECO:0000256" key="9">
    <source>
        <dbReference type="ARBA" id="ARBA00023304"/>
    </source>
</evidence>
<evidence type="ECO:0000256" key="12">
    <source>
        <dbReference type="PROSITE-ProRule" id="PRU01198"/>
    </source>
</evidence>
<accession>A0A2M7T879</accession>
<evidence type="ECO:0000259" key="13">
    <source>
        <dbReference type="PROSITE" id="PS51850"/>
    </source>
</evidence>
<feature type="binding site" evidence="11 12">
    <location>
        <position position="191"/>
    </location>
    <ligand>
        <name>Mg(2+)</name>
        <dbReference type="ChEBI" id="CHEBI:18420"/>
        <label>2</label>
    </ligand>
</feature>
<dbReference type="InterPro" id="IPR008927">
    <property type="entry name" value="6-PGluconate_DH-like_C_sf"/>
</dbReference>
<feature type="active site" evidence="11">
    <location>
        <position position="108"/>
    </location>
</feature>
<comment type="caution">
    <text evidence="11">Lacks conserved residue(s) required for the propagation of feature annotation.</text>
</comment>
<dbReference type="SUPFAM" id="SSF51735">
    <property type="entry name" value="NAD(P)-binding Rossmann-fold domains"/>
    <property type="match status" value="1"/>
</dbReference>
<dbReference type="FunFam" id="3.40.50.720:FF:000023">
    <property type="entry name" value="Ketol-acid reductoisomerase (NADP(+))"/>
    <property type="match status" value="1"/>
</dbReference>
<comment type="cofactor">
    <cofactor evidence="11">
        <name>Mg(2+)</name>
        <dbReference type="ChEBI" id="CHEBI:18420"/>
    </cofactor>
    <text evidence="11">Binds 2 magnesium ions per subunit.</text>
</comment>
<evidence type="ECO:0000256" key="2">
    <source>
        <dbReference type="ARBA" id="ARBA00004885"/>
    </source>
</evidence>
<dbReference type="HAMAP" id="MF_00435">
    <property type="entry name" value="IlvC"/>
    <property type="match status" value="1"/>
</dbReference>
<comment type="catalytic activity">
    <reaction evidence="11">
        <text>(2R,3R)-2,3-dihydroxy-3-methylpentanoate + NADP(+) = (S)-2-ethyl-2-hydroxy-3-oxobutanoate + NADPH + H(+)</text>
        <dbReference type="Rhea" id="RHEA:13493"/>
        <dbReference type="ChEBI" id="CHEBI:15378"/>
        <dbReference type="ChEBI" id="CHEBI:49256"/>
        <dbReference type="ChEBI" id="CHEBI:49258"/>
        <dbReference type="ChEBI" id="CHEBI:57783"/>
        <dbReference type="ChEBI" id="CHEBI:58349"/>
        <dbReference type="EC" id="1.1.1.86"/>
    </reaction>
</comment>
<dbReference type="EC" id="1.1.1.86" evidence="11"/>
<dbReference type="Proteomes" id="UP000230956">
    <property type="component" value="Unassembled WGS sequence"/>
</dbReference>
<dbReference type="Pfam" id="PF07991">
    <property type="entry name" value="KARI_N"/>
    <property type="match status" value="1"/>
</dbReference>
<comment type="pathway">
    <text evidence="2 11">Amino-acid biosynthesis; L-isoleucine biosynthesis; L-isoleucine from 2-oxobutanoate: step 2/4.</text>
</comment>
<dbReference type="EMBL" id="PFNG01000162">
    <property type="protein sequence ID" value="PIZ37976.1"/>
    <property type="molecule type" value="Genomic_DNA"/>
</dbReference>
<dbReference type="NCBIfam" id="NF004017">
    <property type="entry name" value="PRK05479.1"/>
    <property type="match status" value="1"/>
</dbReference>
<evidence type="ECO:0000256" key="7">
    <source>
        <dbReference type="ARBA" id="ARBA00022857"/>
    </source>
</evidence>
<dbReference type="InterPro" id="IPR036291">
    <property type="entry name" value="NAD(P)-bd_dom_sf"/>
</dbReference>
<feature type="binding site" evidence="11 12">
    <location>
        <position position="227"/>
    </location>
    <ligand>
        <name>Mg(2+)</name>
        <dbReference type="ChEBI" id="CHEBI:18420"/>
        <label>2</label>
    </ligand>
</feature>
<dbReference type="GO" id="GO:0004455">
    <property type="term" value="F:ketol-acid reductoisomerase activity"/>
    <property type="evidence" value="ECO:0007669"/>
    <property type="project" value="UniProtKB-UniRule"/>
</dbReference>
<comment type="catalytic activity">
    <reaction evidence="10 11">
        <text>(2R)-2,3-dihydroxy-3-methylbutanoate + NADP(+) = (2S)-2-acetolactate + NADPH + H(+)</text>
        <dbReference type="Rhea" id="RHEA:22068"/>
        <dbReference type="ChEBI" id="CHEBI:15378"/>
        <dbReference type="ChEBI" id="CHEBI:49072"/>
        <dbReference type="ChEBI" id="CHEBI:57783"/>
        <dbReference type="ChEBI" id="CHEBI:58349"/>
        <dbReference type="ChEBI" id="CHEBI:58476"/>
        <dbReference type="EC" id="1.1.1.86"/>
    </reaction>
</comment>
<dbReference type="GO" id="GO:0009097">
    <property type="term" value="P:isoleucine biosynthetic process"/>
    <property type="evidence" value="ECO:0007669"/>
    <property type="project" value="UniProtKB-UniRule"/>
</dbReference>
<dbReference type="RefSeq" id="WP_286678706.1">
    <property type="nucleotide sequence ID" value="NZ_MNXI01000099.1"/>
</dbReference>
<evidence type="ECO:0000256" key="3">
    <source>
        <dbReference type="ARBA" id="ARBA00010318"/>
    </source>
</evidence>
<comment type="caution">
    <text evidence="15">The sequence shown here is derived from an EMBL/GenBank/DDBJ whole genome shotgun (WGS) entry which is preliminary data.</text>
</comment>
<evidence type="ECO:0000256" key="11">
    <source>
        <dbReference type="HAMAP-Rule" id="MF_00435"/>
    </source>
</evidence>
<dbReference type="NCBIfam" id="NF009940">
    <property type="entry name" value="PRK13403.1"/>
    <property type="match status" value="1"/>
</dbReference>
<dbReference type="PROSITE" id="PS51850">
    <property type="entry name" value="KARI_N"/>
    <property type="match status" value="1"/>
</dbReference>
<dbReference type="InterPro" id="IPR000506">
    <property type="entry name" value="KARI_C"/>
</dbReference>
<proteinExistence type="inferred from homology"/>
<evidence type="ECO:0000259" key="14">
    <source>
        <dbReference type="PROSITE" id="PS51851"/>
    </source>
</evidence>
<evidence type="ECO:0000313" key="16">
    <source>
        <dbReference type="Proteomes" id="UP000230956"/>
    </source>
</evidence>
<protein>
    <recommendedName>
        <fullName evidence="11">Ketol-acid reductoisomerase (NADP(+))</fullName>
        <shortName evidence="11">KARI</shortName>
        <ecNumber evidence="11">1.1.1.86</ecNumber>
    </recommendedName>
    <alternativeName>
        <fullName evidence="11">Acetohydroxy-acid isomeroreductase</fullName>
        <shortName evidence="11">AHIR</shortName>
    </alternativeName>
    <alternativeName>
        <fullName evidence="11">Alpha-keto-beta-hydroxylacyl reductoisomerase</fullName>
    </alternativeName>
</protein>
<evidence type="ECO:0000256" key="4">
    <source>
        <dbReference type="ARBA" id="ARBA00022605"/>
    </source>
</evidence>
<comment type="similarity">
    <text evidence="3 11 12">Belongs to the ketol-acid reductoisomerase family.</text>
</comment>
<feature type="binding site" evidence="11">
    <location>
        <position position="48"/>
    </location>
    <ligand>
        <name>NADP(+)</name>
        <dbReference type="ChEBI" id="CHEBI:58349"/>
    </ligand>
</feature>
<dbReference type="GO" id="GO:0000287">
    <property type="term" value="F:magnesium ion binding"/>
    <property type="evidence" value="ECO:0007669"/>
    <property type="project" value="UniProtKB-UniRule"/>
</dbReference>
<dbReference type="SUPFAM" id="SSF48179">
    <property type="entry name" value="6-phosphogluconate dehydrogenase C-terminal domain-like"/>
    <property type="match status" value="1"/>
</dbReference>
<dbReference type="UniPathway" id="UPA00047">
    <property type="reaction ID" value="UER00056"/>
</dbReference>
<dbReference type="UniPathway" id="UPA00049">
    <property type="reaction ID" value="UER00060"/>
</dbReference>
<gene>
    <name evidence="11" type="primary">ilvC</name>
    <name evidence="15" type="ORF">COY37_06780</name>
</gene>
<keyword evidence="7 11" id="KW-0521">NADP</keyword>
<name>A0A2M7T879_9ACTN</name>
<dbReference type="GO" id="GO:0050661">
    <property type="term" value="F:NADP binding"/>
    <property type="evidence" value="ECO:0007669"/>
    <property type="project" value="InterPro"/>
</dbReference>
<feature type="domain" description="KARI C-terminal knotted" evidence="14">
    <location>
        <begin position="183"/>
        <end position="328"/>
    </location>
</feature>
<dbReference type="PANTHER" id="PTHR21371">
    <property type="entry name" value="KETOL-ACID REDUCTOISOMERASE, MITOCHONDRIAL"/>
    <property type="match status" value="1"/>
</dbReference>
<sequence length="334" mass="36759">MAKVYYDQDADLGILKGKKVAVIGFGSQGHAHALNLHESGVDVIVGLREGSKSWEKAVSRGLTVMPVDKAAEAADLIMILAPDETQGKLYKKQIKPHLAPGKTLAFAHGFNIHFHQIEPPTDVDVIMIAPKGPGHVVRRTYEEGQGVPALIAIYQDASGKAKDIALAYARGIGGTRAGVLETTFKEETETDLFGEQAVLCGGTSELIRAGFDTLVEAGYQPEIAYFECLHELKLIVDLINEQGISGMRYSISNTAEYGDITVGKRIITDETRAEMKRVLDDIQSGRFAREWMLENKANQPVLKAMREKESGHLIERVGKELRSMMSWIKQKELL</sequence>
<feature type="binding site" evidence="11 12">
    <location>
        <position position="252"/>
    </location>
    <ligand>
        <name>substrate</name>
    </ligand>
</feature>
<evidence type="ECO:0000313" key="15">
    <source>
        <dbReference type="EMBL" id="PIZ37976.1"/>
    </source>
</evidence>
<evidence type="ECO:0000256" key="5">
    <source>
        <dbReference type="ARBA" id="ARBA00022723"/>
    </source>
</evidence>
<dbReference type="InterPro" id="IPR014359">
    <property type="entry name" value="KARI_prok"/>
</dbReference>
<dbReference type="PIRSF" id="PIRSF000116">
    <property type="entry name" value="IlvC_gammaproteo"/>
    <property type="match status" value="1"/>
</dbReference>
<evidence type="ECO:0000256" key="1">
    <source>
        <dbReference type="ARBA" id="ARBA00004864"/>
    </source>
</evidence>
<feature type="binding site" evidence="11">
    <location>
        <position position="134"/>
    </location>
    <ligand>
        <name>NADP(+)</name>
        <dbReference type="ChEBI" id="CHEBI:58349"/>
    </ligand>
</feature>
<feature type="binding site" evidence="11">
    <location>
        <begin position="25"/>
        <end position="28"/>
    </location>
    <ligand>
        <name>NADP(+)</name>
        <dbReference type="ChEBI" id="CHEBI:58349"/>
    </ligand>
</feature>
<keyword evidence="6 11" id="KW-0460">Magnesium</keyword>
<evidence type="ECO:0000256" key="6">
    <source>
        <dbReference type="ARBA" id="ARBA00022842"/>
    </source>
</evidence>
<dbReference type="Gene3D" id="3.40.50.720">
    <property type="entry name" value="NAD(P)-binding Rossmann-like Domain"/>
    <property type="match status" value="1"/>
</dbReference>
<dbReference type="InterPro" id="IPR013116">
    <property type="entry name" value="KARI_N"/>
</dbReference>
<keyword evidence="4 11" id="KW-0028">Amino-acid biosynthesis</keyword>
<evidence type="ECO:0000256" key="8">
    <source>
        <dbReference type="ARBA" id="ARBA00023002"/>
    </source>
</evidence>
<organism evidence="15 16">
    <name type="scientific">Candidatus Aquicultor secundus</name>
    <dbReference type="NCBI Taxonomy" id="1973895"/>
    <lineage>
        <taxon>Bacteria</taxon>
        <taxon>Bacillati</taxon>
        <taxon>Actinomycetota</taxon>
        <taxon>Candidatus Aquicultoria</taxon>
        <taxon>Candidatus Aquicultorales</taxon>
        <taxon>Candidatus Aquicultoraceae</taxon>
        <taxon>Candidatus Aquicultor</taxon>
    </lineage>
</organism>
<dbReference type="InterPro" id="IPR013023">
    <property type="entry name" value="KARI"/>
</dbReference>
<keyword evidence="5 11" id="KW-0479">Metal-binding</keyword>
<dbReference type="GO" id="GO:0009099">
    <property type="term" value="P:L-valine biosynthetic process"/>
    <property type="evidence" value="ECO:0007669"/>
    <property type="project" value="UniProtKB-UniRule"/>
</dbReference>
<comment type="function">
    <text evidence="11">Involved in the biosynthesis of branched-chain amino acids (BCAA). Catalyzes an alkyl-migration followed by a ketol-acid reduction of (S)-2-acetolactate (S2AL) to yield (R)-2,3-dihydroxy-isovalerate. In the isomerase reaction, S2AL is rearranged via a Mg-dependent methyl migration to produce 3-hydroxy-3-methyl-2-ketobutyrate (HMKB). In the reductase reaction, this 2-ketoacid undergoes a metal-dependent reduction by NADPH to yield (R)-2,3-dihydroxy-isovalerate.</text>
</comment>
<keyword evidence="8 11" id="KW-0560">Oxidoreductase</keyword>
<dbReference type="AlphaFoldDB" id="A0A2M7T879"/>
<keyword evidence="15" id="KW-0413">Isomerase</keyword>
<feature type="binding site" evidence="11 12">
    <location>
        <position position="195"/>
    </location>
    <ligand>
        <name>Mg(2+)</name>
        <dbReference type="ChEBI" id="CHEBI:18420"/>
        <label>1</label>
    </ligand>
</feature>
<dbReference type="GO" id="GO:0005829">
    <property type="term" value="C:cytosol"/>
    <property type="evidence" value="ECO:0007669"/>
    <property type="project" value="TreeGrafter"/>
</dbReference>
<feature type="binding site" evidence="11 12">
    <location>
        <position position="191"/>
    </location>
    <ligand>
        <name>Mg(2+)</name>
        <dbReference type="ChEBI" id="CHEBI:18420"/>
        <label>1</label>
    </ligand>
</feature>
<feature type="binding site" evidence="11 12">
    <location>
        <position position="231"/>
    </location>
    <ligand>
        <name>Mg(2+)</name>
        <dbReference type="ChEBI" id="CHEBI:18420"/>
        <label>2</label>
    </ligand>
</feature>
<evidence type="ECO:0000256" key="10">
    <source>
        <dbReference type="ARBA" id="ARBA00049021"/>
    </source>
</evidence>
<keyword evidence="9 11" id="KW-0100">Branched-chain amino acid biosynthesis</keyword>
<feature type="binding site" evidence="11">
    <location>
        <position position="51"/>
    </location>
    <ligand>
        <name>NADP(+)</name>
        <dbReference type="ChEBI" id="CHEBI:58349"/>
    </ligand>
</feature>
<dbReference type="GO" id="GO:0016853">
    <property type="term" value="F:isomerase activity"/>
    <property type="evidence" value="ECO:0007669"/>
    <property type="project" value="UniProtKB-KW"/>
</dbReference>
<dbReference type="NCBIfam" id="TIGR00465">
    <property type="entry name" value="ilvC"/>
    <property type="match status" value="1"/>
</dbReference>
<dbReference type="Pfam" id="PF01450">
    <property type="entry name" value="KARI_C"/>
    <property type="match status" value="1"/>
</dbReference>
<feature type="binding site" evidence="11">
    <location>
        <position position="53"/>
    </location>
    <ligand>
        <name>NADP(+)</name>
        <dbReference type="ChEBI" id="CHEBI:58349"/>
    </ligand>
</feature>
<comment type="pathway">
    <text evidence="1 11">Amino-acid biosynthesis; L-valine biosynthesis; L-valine from pyruvate: step 2/4.</text>
</comment>
<dbReference type="Gene3D" id="6.10.240.10">
    <property type="match status" value="1"/>
</dbReference>
<reference evidence="16" key="1">
    <citation type="submission" date="2017-09" db="EMBL/GenBank/DDBJ databases">
        <title>Depth-based differentiation of microbial function through sediment-hosted aquifers and enrichment of novel symbionts in the deep terrestrial subsurface.</title>
        <authorList>
            <person name="Probst A.J."/>
            <person name="Ladd B."/>
            <person name="Jarett J.K."/>
            <person name="Geller-Mcgrath D.E."/>
            <person name="Sieber C.M.K."/>
            <person name="Emerson J.B."/>
            <person name="Anantharaman K."/>
            <person name="Thomas B.C."/>
            <person name="Malmstrom R."/>
            <person name="Stieglmeier M."/>
            <person name="Klingl A."/>
            <person name="Woyke T."/>
            <person name="Ryan C.M."/>
            <person name="Banfield J.F."/>
        </authorList>
    </citation>
    <scope>NUCLEOTIDE SEQUENCE [LARGE SCALE GENOMIC DNA]</scope>
</reference>
<dbReference type="PANTHER" id="PTHR21371:SF1">
    <property type="entry name" value="KETOL-ACID REDUCTOISOMERASE, MITOCHONDRIAL"/>
    <property type="match status" value="1"/>
</dbReference>
<feature type="domain" description="KARI N-terminal Rossmann" evidence="13">
    <location>
        <begin position="2"/>
        <end position="182"/>
    </location>
</feature>